<dbReference type="HAMAP" id="MF_00182">
    <property type="entry name" value="Formyl_trans"/>
    <property type="match status" value="1"/>
</dbReference>
<proteinExistence type="inferred from homology"/>
<keyword evidence="4 5" id="KW-0648">Protein biosynthesis</keyword>
<dbReference type="Pfam" id="PF02911">
    <property type="entry name" value="Formyl_trans_C"/>
    <property type="match status" value="1"/>
</dbReference>
<dbReference type="InterPro" id="IPR002376">
    <property type="entry name" value="Formyl_transf_N"/>
</dbReference>
<evidence type="ECO:0000256" key="5">
    <source>
        <dbReference type="HAMAP-Rule" id="MF_00182"/>
    </source>
</evidence>
<evidence type="ECO:0000313" key="8">
    <source>
        <dbReference type="EMBL" id="QDV68880.1"/>
    </source>
</evidence>
<evidence type="ECO:0000256" key="1">
    <source>
        <dbReference type="ARBA" id="ARBA00010699"/>
    </source>
</evidence>
<evidence type="ECO:0000256" key="2">
    <source>
        <dbReference type="ARBA" id="ARBA00012261"/>
    </source>
</evidence>
<keyword evidence="3 5" id="KW-0808">Transferase</keyword>
<dbReference type="InterPro" id="IPR041711">
    <property type="entry name" value="Met-tRNA-FMT_N"/>
</dbReference>
<accession>A0A518JTK8</accession>
<dbReference type="Proteomes" id="UP000315082">
    <property type="component" value="Chromosome"/>
</dbReference>
<dbReference type="Gene3D" id="3.40.50.12230">
    <property type="match status" value="1"/>
</dbReference>
<evidence type="ECO:0000313" key="9">
    <source>
        <dbReference type="Proteomes" id="UP000315082"/>
    </source>
</evidence>
<dbReference type="RefSeq" id="WP_145095446.1">
    <property type="nucleotide sequence ID" value="NZ_CP036348.1"/>
</dbReference>
<sequence length="322" mass="34268">MPDRPLTMVLMGTGPFAVPAFEAIRRSGDSIALVVTRPEVISKSRKPAPPGPVRQWATDNGLPIFDPPTINADDAIAKLRSLQADLFVVCDYGQILSSQALEAAALGGINLHGSLLPAYRGAAPVQWAVWNGDAESGVSVIHMTPRLDGGPVIASATTPIQATETAGELEDRLSQLGVQPTLVAIDILRNWDRASVIGAPQDKSLVSKAPRLAKADGKIDWTQTVRQIDCHVRAMQPWPDAFTLVETGTKQPLRLVIRQIAASDHPRPADAQPGQVIAIDGRLLVAVGDGCIEILRLVPAGKREMSADAFVRGNPLPVGTIL</sequence>
<dbReference type="AlphaFoldDB" id="A0A518JTK8"/>
<evidence type="ECO:0000259" key="6">
    <source>
        <dbReference type="Pfam" id="PF00551"/>
    </source>
</evidence>
<dbReference type="EC" id="2.1.2.9" evidence="2 5"/>
<dbReference type="EMBL" id="CP036348">
    <property type="protein sequence ID" value="QDV68880.1"/>
    <property type="molecule type" value="Genomic_DNA"/>
</dbReference>
<dbReference type="GO" id="GO:0005829">
    <property type="term" value="C:cytosol"/>
    <property type="evidence" value="ECO:0007669"/>
    <property type="project" value="TreeGrafter"/>
</dbReference>
<comment type="similarity">
    <text evidence="1 5">Belongs to the Fmt family.</text>
</comment>
<dbReference type="InterPro" id="IPR005794">
    <property type="entry name" value="Fmt"/>
</dbReference>
<feature type="domain" description="Formyl transferase N-terminal" evidence="6">
    <location>
        <begin position="10"/>
        <end position="178"/>
    </location>
</feature>
<dbReference type="PANTHER" id="PTHR11138:SF5">
    <property type="entry name" value="METHIONYL-TRNA FORMYLTRANSFERASE, MITOCHONDRIAL"/>
    <property type="match status" value="1"/>
</dbReference>
<keyword evidence="9" id="KW-1185">Reference proteome</keyword>
<dbReference type="InterPro" id="IPR005793">
    <property type="entry name" value="Formyl_trans_C"/>
</dbReference>
<name>A0A518JTK8_9BACT</name>
<comment type="function">
    <text evidence="5">Attaches a formyl group to the free amino group of methionyl-tRNA(fMet). The formyl group appears to play a dual role in the initiator identity of N-formylmethionyl-tRNA by promoting its recognition by IF2 and preventing the misappropriation of this tRNA by the elongation apparatus.</text>
</comment>
<dbReference type="CDD" id="cd08646">
    <property type="entry name" value="FMT_core_Met-tRNA-FMT_N"/>
    <property type="match status" value="1"/>
</dbReference>
<dbReference type="CDD" id="cd08704">
    <property type="entry name" value="Met_tRNA_FMT_C"/>
    <property type="match status" value="1"/>
</dbReference>
<dbReference type="InterPro" id="IPR036477">
    <property type="entry name" value="Formyl_transf_N_sf"/>
</dbReference>
<organism evidence="8 9">
    <name type="scientific">Rosistilla carotiformis</name>
    <dbReference type="NCBI Taxonomy" id="2528017"/>
    <lineage>
        <taxon>Bacteria</taxon>
        <taxon>Pseudomonadati</taxon>
        <taxon>Planctomycetota</taxon>
        <taxon>Planctomycetia</taxon>
        <taxon>Pirellulales</taxon>
        <taxon>Pirellulaceae</taxon>
        <taxon>Rosistilla</taxon>
    </lineage>
</organism>
<dbReference type="InterPro" id="IPR044135">
    <property type="entry name" value="Met-tRNA-FMT_C"/>
</dbReference>
<dbReference type="PANTHER" id="PTHR11138">
    <property type="entry name" value="METHIONYL-TRNA FORMYLTRANSFERASE"/>
    <property type="match status" value="1"/>
</dbReference>
<feature type="domain" description="Formyl transferase C-terminal" evidence="7">
    <location>
        <begin position="212"/>
        <end position="314"/>
    </location>
</feature>
<dbReference type="Pfam" id="PF00551">
    <property type="entry name" value="Formyl_trans_N"/>
    <property type="match status" value="1"/>
</dbReference>
<feature type="binding site" evidence="5">
    <location>
        <begin position="114"/>
        <end position="117"/>
    </location>
    <ligand>
        <name>(6S)-5,6,7,8-tetrahydrofolate</name>
        <dbReference type="ChEBI" id="CHEBI:57453"/>
    </ligand>
</feature>
<dbReference type="GO" id="GO:0004479">
    <property type="term" value="F:methionyl-tRNA formyltransferase activity"/>
    <property type="evidence" value="ECO:0007669"/>
    <property type="project" value="UniProtKB-UniRule"/>
</dbReference>
<comment type="catalytic activity">
    <reaction evidence="5">
        <text>L-methionyl-tRNA(fMet) + (6R)-10-formyltetrahydrofolate = N-formyl-L-methionyl-tRNA(fMet) + (6S)-5,6,7,8-tetrahydrofolate + H(+)</text>
        <dbReference type="Rhea" id="RHEA:24380"/>
        <dbReference type="Rhea" id="RHEA-COMP:9952"/>
        <dbReference type="Rhea" id="RHEA-COMP:9953"/>
        <dbReference type="ChEBI" id="CHEBI:15378"/>
        <dbReference type="ChEBI" id="CHEBI:57453"/>
        <dbReference type="ChEBI" id="CHEBI:78530"/>
        <dbReference type="ChEBI" id="CHEBI:78844"/>
        <dbReference type="ChEBI" id="CHEBI:195366"/>
        <dbReference type="EC" id="2.1.2.9"/>
    </reaction>
</comment>
<dbReference type="OrthoDB" id="9802815at2"/>
<dbReference type="NCBIfam" id="TIGR00460">
    <property type="entry name" value="fmt"/>
    <property type="match status" value="1"/>
</dbReference>
<protein>
    <recommendedName>
        <fullName evidence="2 5">Methionyl-tRNA formyltransferase</fullName>
        <ecNumber evidence="2 5">2.1.2.9</ecNumber>
    </recommendedName>
</protein>
<evidence type="ECO:0000259" key="7">
    <source>
        <dbReference type="Pfam" id="PF02911"/>
    </source>
</evidence>
<evidence type="ECO:0000256" key="4">
    <source>
        <dbReference type="ARBA" id="ARBA00022917"/>
    </source>
</evidence>
<reference evidence="8 9" key="1">
    <citation type="submission" date="2019-02" db="EMBL/GenBank/DDBJ databases">
        <title>Deep-cultivation of Planctomycetes and their phenomic and genomic characterization uncovers novel biology.</title>
        <authorList>
            <person name="Wiegand S."/>
            <person name="Jogler M."/>
            <person name="Boedeker C."/>
            <person name="Pinto D."/>
            <person name="Vollmers J."/>
            <person name="Rivas-Marin E."/>
            <person name="Kohn T."/>
            <person name="Peeters S.H."/>
            <person name="Heuer A."/>
            <person name="Rast P."/>
            <person name="Oberbeckmann S."/>
            <person name="Bunk B."/>
            <person name="Jeske O."/>
            <person name="Meyerdierks A."/>
            <person name="Storesund J.E."/>
            <person name="Kallscheuer N."/>
            <person name="Luecker S."/>
            <person name="Lage O.M."/>
            <person name="Pohl T."/>
            <person name="Merkel B.J."/>
            <person name="Hornburger P."/>
            <person name="Mueller R.-W."/>
            <person name="Bruemmer F."/>
            <person name="Labrenz M."/>
            <person name="Spormann A.M."/>
            <person name="Op den Camp H."/>
            <person name="Overmann J."/>
            <person name="Amann R."/>
            <person name="Jetten M.S.M."/>
            <person name="Mascher T."/>
            <person name="Medema M.H."/>
            <person name="Devos D.P."/>
            <person name="Kaster A.-K."/>
            <person name="Ovreas L."/>
            <person name="Rohde M."/>
            <person name="Galperin M.Y."/>
            <person name="Jogler C."/>
        </authorList>
    </citation>
    <scope>NUCLEOTIDE SEQUENCE [LARGE SCALE GENOMIC DNA]</scope>
    <source>
        <strain evidence="8 9">Poly24</strain>
    </source>
</reference>
<dbReference type="InterPro" id="IPR011034">
    <property type="entry name" value="Formyl_transferase-like_C_sf"/>
</dbReference>
<dbReference type="KEGG" id="rcf:Poly24_25930"/>
<dbReference type="SUPFAM" id="SSF50486">
    <property type="entry name" value="FMT C-terminal domain-like"/>
    <property type="match status" value="1"/>
</dbReference>
<evidence type="ECO:0000256" key="3">
    <source>
        <dbReference type="ARBA" id="ARBA00022679"/>
    </source>
</evidence>
<gene>
    <name evidence="5 8" type="primary">fmt</name>
    <name evidence="8" type="ORF">Poly24_25930</name>
</gene>
<dbReference type="SUPFAM" id="SSF53328">
    <property type="entry name" value="Formyltransferase"/>
    <property type="match status" value="1"/>
</dbReference>